<dbReference type="AlphaFoldDB" id="H5THK5"/>
<feature type="domain" description="FAD/NAD(P)-binding" evidence="8">
    <location>
        <begin position="6"/>
        <end position="296"/>
    </location>
</feature>
<dbReference type="Pfam" id="PF02852">
    <property type="entry name" value="Pyr_redox_dim"/>
    <property type="match status" value="1"/>
</dbReference>
<accession>H5THK5</accession>
<dbReference type="OrthoDB" id="9802028at2"/>
<dbReference type="Proteomes" id="UP000005038">
    <property type="component" value="Unassembled WGS sequence"/>
</dbReference>
<feature type="domain" description="Pyridine nucleotide-disulphide oxidoreductase dimerisation" evidence="7">
    <location>
        <begin position="347"/>
        <end position="446"/>
    </location>
</feature>
<keyword evidence="4" id="KW-0274">FAD</keyword>
<comment type="similarity">
    <text evidence="2">Belongs to the class-III pyridine nucleotide-disulfide oxidoreductase family.</text>
</comment>
<dbReference type="EMBL" id="BAFB01000035">
    <property type="protein sequence ID" value="GAB32963.1"/>
    <property type="molecule type" value="Genomic_DNA"/>
</dbReference>
<name>H5THK5_GORO1</name>
<dbReference type="InterPro" id="IPR023753">
    <property type="entry name" value="FAD/NAD-binding_dom"/>
</dbReference>
<evidence type="ECO:0000256" key="5">
    <source>
        <dbReference type="ARBA" id="ARBA00023002"/>
    </source>
</evidence>
<dbReference type="GO" id="GO:0016491">
    <property type="term" value="F:oxidoreductase activity"/>
    <property type="evidence" value="ECO:0007669"/>
    <property type="project" value="UniProtKB-KW"/>
</dbReference>
<keyword evidence="5" id="KW-0560">Oxidoreductase</keyword>
<dbReference type="InterPro" id="IPR036188">
    <property type="entry name" value="FAD/NAD-bd_sf"/>
</dbReference>
<dbReference type="SUPFAM" id="SSF51905">
    <property type="entry name" value="FAD/NAD(P)-binding domain"/>
    <property type="match status" value="1"/>
</dbReference>
<proteinExistence type="inferred from homology"/>
<organism evidence="9 10">
    <name type="scientific">Gordonia otitidis (strain DSM 44809 / CCUG 52243 / JCM 12355 / NBRC 100426 / IFM 10032)</name>
    <dbReference type="NCBI Taxonomy" id="1108044"/>
    <lineage>
        <taxon>Bacteria</taxon>
        <taxon>Bacillati</taxon>
        <taxon>Actinomycetota</taxon>
        <taxon>Actinomycetes</taxon>
        <taxon>Mycobacteriales</taxon>
        <taxon>Gordoniaceae</taxon>
        <taxon>Gordonia</taxon>
    </lineage>
</organism>
<comment type="cofactor">
    <cofactor evidence="1">
        <name>FAD</name>
        <dbReference type="ChEBI" id="CHEBI:57692"/>
    </cofactor>
</comment>
<comment type="caution">
    <text evidence="9">The sequence shown here is derived from an EMBL/GenBank/DDBJ whole genome shotgun (WGS) entry which is preliminary data.</text>
</comment>
<dbReference type="PANTHER" id="PTHR43429:SF1">
    <property type="entry name" value="NAD(P)H SULFUR OXIDOREDUCTASE (COA-DEPENDENT)"/>
    <property type="match status" value="1"/>
</dbReference>
<sequence>MTQVERIVVVGADAAGMSAAHQALRTAEVTGRGVEVIALEQTSDTSYSACGIPYLVGGLVDSDTDLIARSAQQHRKLGVDLRMRMTVTGIDRERKHVSATSEFDESSEISYDQLVLCTGAQAIVPAWARDSTGALIEGVHPAKTLDDARYWLDLIAGSGRRGVVIGGGYIGVEMAEALAERGFDTTLATRTRVMSKLDPEMSDRIEDGMRAAGVTVLTDTVIASAESSSGRIRSVTTVSGKTIEADVVVLALGVRPSTSLGAAAGLPIGVHGGYLPDDHQRLADGIWAAGDCCESVDRMTGERIFAPLGTHANKQGRVCGFNLGGDETKRFAGVLATAITRFSAGPTYLEIARTGMNTEVAGRFGHDALTLITQSDTASGYMSEAAPITVLLTADKSTRRILGAQIVGGMQSGKRIDTVAAALWGEMTVDDLAEMDLAYAPPFATVWEAVQLAARRVSERM</sequence>
<gene>
    <name evidence="9" type="ORF">GOOTI_035_00120</name>
</gene>
<keyword evidence="6" id="KW-0676">Redox-active center</keyword>
<protein>
    <submittedName>
        <fullName evidence="9">Reductase</fullName>
    </submittedName>
</protein>
<evidence type="ECO:0000259" key="7">
    <source>
        <dbReference type="Pfam" id="PF02852"/>
    </source>
</evidence>
<dbReference type="InterPro" id="IPR050260">
    <property type="entry name" value="FAD-bd_OxRdtase"/>
</dbReference>
<dbReference type="PRINTS" id="PR00368">
    <property type="entry name" value="FADPNR"/>
</dbReference>
<evidence type="ECO:0000313" key="10">
    <source>
        <dbReference type="Proteomes" id="UP000005038"/>
    </source>
</evidence>
<dbReference type="PRINTS" id="PR00411">
    <property type="entry name" value="PNDRDTASEI"/>
</dbReference>
<evidence type="ECO:0000256" key="2">
    <source>
        <dbReference type="ARBA" id="ARBA00009130"/>
    </source>
</evidence>
<dbReference type="STRING" id="1108044.GOOTI_035_00120"/>
<dbReference type="InterPro" id="IPR016156">
    <property type="entry name" value="FAD/NAD-linked_Rdtase_dimer_sf"/>
</dbReference>
<dbReference type="Gene3D" id="3.50.50.60">
    <property type="entry name" value="FAD/NAD(P)-binding domain"/>
    <property type="match status" value="2"/>
</dbReference>
<dbReference type="PANTHER" id="PTHR43429">
    <property type="entry name" value="PYRIDINE NUCLEOTIDE-DISULFIDE OXIDOREDUCTASE DOMAIN-CONTAINING"/>
    <property type="match status" value="1"/>
</dbReference>
<dbReference type="SUPFAM" id="SSF55424">
    <property type="entry name" value="FAD/NAD-linked reductases, dimerisation (C-terminal) domain"/>
    <property type="match status" value="1"/>
</dbReference>
<dbReference type="InterPro" id="IPR004099">
    <property type="entry name" value="Pyr_nucl-diS_OxRdtase_dimer"/>
</dbReference>
<evidence type="ECO:0000259" key="8">
    <source>
        <dbReference type="Pfam" id="PF07992"/>
    </source>
</evidence>
<reference evidence="9" key="1">
    <citation type="submission" date="2012-02" db="EMBL/GenBank/DDBJ databases">
        <title>Whole genome shotgun sequence of Gordonia otitidis NBRC 100426.</title>
        <authorList>
            <person name="Yoshida I."/>
            <person name="Hosoyama A."/>
            <person name="Tsuchikane K."/>
            <person name="Katsumata H."/>
            <person name="Yamazaki S."/>
            <person name="Fujita N."/>
        </authorList>
    </citation>
    <scope>NUCLEOTIDE SEQUENCE [LARGE SCALE GENOMIC DNA]</scope>
    <source>
        <strain evidence="9">NBRC 100426</strain>
    </source>
</reference>
<evidence type="ECO:0000256" key="6">
    <source>
        <dbReference type="ARBA" id="ARBA00023284"/>
    </source>
</evidence>
<evidence type="ECO:0000313" key="9">
    <source>
        <dbReference type="EMBL" id="GAB32963.1"/>
    </source>
</evidence>
<dbReference type="Pfam" id="PF07992">
    <property type="entry name" value="Pyr_redox_2"/>
    <property type="match status" value="1"/>
</dbReference>
<evidence type="ECO:0000256" key="3">
    <source>
        <dbReference type="ARBA" id="ARBA00022630"/>
    </source>
</evidence>
<keyword evidence="10" id="KW-1185">Reference proteome</keyword>
<keyword evidence="3" id="KW-0285">Flavoprotein</keyword>
<evidence type="ECO:0000256" key="4">
    <source>
        <dbReference type="ARBA" id="ARBA00022827"/>
    </source>
</evidence>
<evidence type="ECO:0000256" key="1">
    <source>
        <dbReference type="ARBA" id="ARBA00001974"/>
    </source>
</evidence>